<feature type="region of interest" description="Disordered" evidence="2">
    <location>
        <begin position="26"/>
        <end position="49"/>
    </location>
</feature>
<keyword evidence="1" id="KW-0175">Coiled coil</keyword>
<evidence type="ECO:0000313" key="3">
    <source>
        <dbReference type="EMBL" id="SDE34183.1"/>
    </source>
</evidence>
<reference evidence="3" key="1">
    <citation type="submission" date="2016-10" db="EMBL/GenBank/DDBJ databases">
        <authorList>
            <person name="de Groot N.N."/>
        </authorList>
    </citation>
    <scope>NUCLEOTIDE SEQUENCE [LARGE SCALE GENOMIC DNA]</scope>
    <source>
        <strain evidence="3">DSM 938</strain>
    </source>
</reference>
<sequence length="554" mass="57768">MMSEPETKIEIEDVLSSIRRLVSRDAGAARPMPVPPPAPAAPPEVAAEPAPLAAEAECLVLTPALRIGEEDAETEAEIAAEREDPVAEDPVAVGPEVESAAEVDGDVCAEIADEVENGVDVDLQAEIGAAAMASPERMVEPESEPVEAEILDFVAPALALDPALPEEAEAAAPLLPAEAPAEIAVEPAVDTAAETPAAADVGPAFDASAPFLLQPSAAVSPSDIRPFAVVPASRPMTEAEVLLAEAEAALAETGVVLEDASSAIDAAGEGDAALAEEVADPGTGTAIDLGDELSRLESTIAELEAAVAESGFDFEPDTGHPFALEPEAAAAELPDAFEAEVRQAIETPAPEALAEPSAEETALAEDVASAEDVVLAEPGADPQADGAEAWSADAAEEAIEAAAEAELLAQQDHAAELQAEMADPERQAETGPEEPGVGMDWAEATLNLARRTPPRRLAVSEAEETVQTAATMRSSYEELREELAQDLEEASELYAEELVPSYEDGLIDEAVLRDMVAQLVREELRGSLGERITQNVRKLVRREIQRALLGQDYD</sequence>
<dbReference type="AlphaFoldDB" id="A0A1G7C4K5"/>
<feature type="coiled-coil region" evidence="1">
    <location>
        <begin position="462"/>
        <end position="496"/>
    </location>
</feature>
<dbReference type="RefSeq" id="WP_074552438.1">
    <property type="nucleotide sequence ID" value="NZ_CP119563.1"/>
</dbReference>
<dbReference type="OrthoDB" id="7875768at2"/>
<accession>A0A1G7C4K5</accession>
<name>A0A1G7C4K5_RHOCA</name>
<organism evidence="3">
    <name type="scientific">Rhodobacter capsulatus</name>
    <name type="common">Rhodopseudomonas capsulata</name>
    <dbReference type="NCBI Taxonomy" id="1061"/>
    <lineage>
        <taxon>Bacteria</taxon>
        <taxon>Pseudomonadati</taxon>
        <taxon>Pseudomonadota</taxon>
        <taxon>Alphaproteobacteria</taxon>
        <taxon>Rhodobacterales</taxon>
        <taxon>Rhodobacter group</taxon>
        <taxon>Rhodobacter</taxon>
    </lineage>
</organism>
<evidence type="ECO:0008006" key="4">
    <source>
        <dbReference type="Google" id="ProtNLM"/>
    </source>
</evidence>
<feature type="compositionally biased region" description="Pro residues" evidence="2">
    <location>
        <begin position="32"/>
        <end position="42"/>
    </location>
</feature>
<feature type="region of interest" description="Disordered" evidence="2">
    <location>
        <begin position="65"/>
        <end position="103"/>
    </location>
</feature>
<dbReference type="Proteomes" id="UP000183812">
    <property type="component" value="Unassembled WGS sequence"/>
</dbReference>
<dbReference type="EMBL" id="FNAY01000001">
    <property type="protein sequence ID" value="SDE34183.1"/>
    <property type="molecule type" value="Genomic_DNA"/>
</dbReference>
<protein>
    <recommendedName>
        <fullName evidence="4">DUF2497 domain-containing protein</fullName>
    </recommendedName>
</protein>
<evidence type="ECO:0000256" key="2">
    <source>
        <dbReference type="SAM" id="MobiDB-lite"/>
    </source>
</evidence>
<gene>
    <name evidence="3" type="ORF">SAMN04244550_00158</name>
</gene>
<feature type="region of interest" description="Disordered" evidence="2">
    <location>
        <begin position="418"/>
        <end position="438"/>
    </location>
</feature>
<proteinExistence type="predicted"/>
<evidence type="ECO:0000256" key="1">
    <source>
        <dbReference type="SAM" id="Coils"/>
    </source>
</evidence>